<dbReference type="EMBL" id="AUZX01005070">
    <property type="protein sequence ID" value="EQD69176.1"/>
    <property type="molecule type" value="Genomic_DNA"/>
</dbReference>
<accession>T1B8C6</accession>
<feature type="compositionally biased region" description="Pro residues" evidence="2">
    <location>
        <begin position="199"/>
        <end position="217"/>
    </location>
</feature>
<dbReference type="InterPro" id="IPR008918">
    <property type="entry name" value="HhH2"/>
</dbReference>
<dbReference type="InterPro" id="IPR038969">
    <property type="entry name" value="FEN"/>
</dbReference>
<feature type="domain" description="5'-3' exonuclease" evidence="3">
    <location>
        <begin position="1"/>
        <end position="131"/>
    </location>
</feature>
<dbReference type="PANTHER" id="PTHR42646">
    <property type="entry name" value="FLAP ENDONUCLEASE XNI"/>
    <property type="match status" value="1"/>
</dbReference>
<dbReference type="PANTHER" id="PTHR42646:SF2">
    <property type="entry name" value="5'-3' EXONUCLEASE FAMILY PROTEIN"/>
    <property type="match status" value="1"/>
</dbReference>
<dbReference type="GO" id="GO:0033567">
    <property type="term" value="P:DNA replication, Okazaki fragment processing"/>
    <property type="evidence" value="ECO:0007669"/>
    <property type="project" value="InterPro"/>
</dbReference>
<dbReference type="SUPFAM" id="SSF47807">
    <property type="entry name" value="5' to 3' exonuclease, C-terminal subdomain"/>
    <property type="match status" value="1"/>
</dbReference>
<evidence type="ECO:0000256" key="1">
    <source>
        <dbReference type="ARBA" id="ARBA00023125"/>
    </source>
</evidence>
<feature type="non-terminal residue" evidence="4">
    <location>
        <position position="255"/>
    </location>
</feature>
<dbReference type="AlphaFoldDB" id="T1B8C6"/>
<dbReference type="GO" id="GO:0008409">
    <property type="term" value="F:5'-3' exonuclease activity"/>
    <property type="evidence" value="ECO:0007669"/>
    <property type="project" value="InterPro"/>
</dbReference>
<dbReference type="InterPro" id="IPR020045">
    <property type="entry name" value="DNA_polI_H3TH"/>
</dbReference>
<proteinExistence type="predicted"/>
<evidence type="ECO:0000259" key="3">
    <source>
        <dbReference type="SMART" id="SM00475"/>
    </source>
</evidence>
<dbReference type="GO" id="GO:0017108">
    <property type="term" value="F:5'-flap endonuclease activity"/>
    <property type="evidence" value="ECO:0007669"/>
    <property type="project" value="InterPro"/>
</dbReference>
<sequence>DIFICSRDKDLDQLVGDHVRLYDIQTGETIDAAALIQSKGYSPQQAGDVLALTGDTADNIPGIPGVGPKTAAKWISQFGNLDNLIAHAGEISGKIGQALRDNLSILAQSRQLVRLRYDVPLELPTADFDPASLAKLERVFHELQFQRLLPILRQTQQAFGIIPVQVPVASAKPSTVASIANKPPGPIAPKGLFDAPDSTPTPTPTPAPASPALPPSAAPADLQEVQGDYRLVNSISAMDAMLHEIHALLDASSNR</sequence>
<gene>
    <name evidence="4" type="ORF">B1A_07013</name>
</gene>
<dbReference type="GO" id="GO:0003677">
    <property type="term" value="F:DNA binding"/>
    <property type="evidence" value="ECO:0007669"/>
    <property type="project" value="UniProtKB-KW"/>
</dbReference>
<feature type="region of interest" description="Disordered" evidence="2">
    <location>
        <begin position="176"/>
        <end position="219"/>
    </location>
</feature>
<dbReference type="SMART" id="SM00279">
    <property type="entry name" value="HhH2"/>
    <property type="match status" value="1"/>
</dbReference>
<feature type="non-terminal residue" evidence="4">
    <location>
        <position position="1"/>
    </location>
</feature>
<keyword evidence="1" id="KW-0238">DNA-binding</keyword>
<reference evidence="4" key="2">
    <citation type="journal article" date="2014" name="ISME J.">
        <title>Microbial stratification in low pH oxic and suboxic macroscopic growths along an acid mine drainage.</title>
        <authorList>
            <person name="Mendez-Garcia C."/>
            <person name="Mesa V."/>
            <person name="Sprenger R.R."/>
            <person name="Richter M."/>
            <person name="Diez M.S."/>
            <person name="Solano J."/>
            <person name="Bargiela R."/>
            <person name="Golyshina O.V."/>
            <person name="Manteca A."/>
            <person name="Ramos J.L."/>
            <person name="Gallego J.R."/>
            <person name="Llorente I."/>
            <person name="Martins Dos Santos V.A."/>
            <person name="Jensen O.N."/>
            <person name="Pelaez A.I."/>
            <person name="Sanchez J."/>
            <person name="Ferrer M."/>
        </authorList>
    </citation>
    <scope>NUCLEOTIDE SEQUENCE</scope>
</reference>
<dbReference type="Pfam" id="PF01367">
    <property type="entry name" value="5_3_exonuc"/>
    <property type="match status" value="1"/>
</dbReference>
<dbReference type="CDD" id="cd09898">
    <property type="entry name" value="H3TH_53EXO"/>
    <property type="match status" value="1"/>
</dbReference>
<dbReference type="Gene3D" id="1.10.150.20">
    <property type="entry name" value="5' to 3' exonuclease, C-terminal subdomain"/>
    <property type="match status" value="1"/>
</dbReference>
<evidence type="ECO:0000256" key="2">
    <source>
        <dbReference type="SAM" id="MobiDB-lite"/>
    </source>
</evidence>
<reference evidence="4" key="1">
    <citation type="submission" date="2013-08" db="EMBL/GenBank/DDBJ databases">
        <authorList>
            <person name="Mendez C."/>
            <person name="Richter M."/>
            <person name="Ferrer M."/>
            <person name="Sanchez J."/>
        </authorList>
    </citation>
    <scope>NUCLEOTIDE SEQUENCE</scope>
</reference>
<dbReference type="InterPro" id="IPR036279">
    <property type="entry name" value="5-3_exonuclease_C_sf"/>
</dbReference>
<protein>
    <submittedName>
        <fullName evidence="4">DNA polymerase I</fullName>
    </submittedName>
</protein>
<dbReference type="InterPro" id="IPR002421">
    <property type="entry name" value="5-3_exonuclease"/>
</dbReference>
<dbReference type="FunFam" id="1.10.150.20:FF:000003">
    <property type="entry name" value="DNA polymerase I"/>
    <property type="match status" value="1"/>
</dbReference>
<organism evidence="4">
    <name type="scientific">mine drainage metagenome</name>
    <dbReference type="NCBI Taxonomy" id="410659"/>
    <lineage>
        <taxon>unclassified sequences</taxon>
        <taxon>metagenomes</taxon>
        <taxon>ecological metagenomes</taxon>
    </lineage>
</organism>
<comment type="caution">
    <text evidence="4">The sequence shown here is derived from an EMBL/GenBank/DDBJ whole genome shotgun (WGS) entry which is preliminary data.</text>
</comment>
<name>T1B8C6_9ZZZZ</name>
<dbReference type="SMART" id="SM00475">
    <property type="entry name" value="53EXOc"/>
    <property type="match status" value="1"/>
</dbReference>
<evidence type="ECO:0000313" key="4">
    <source>
        <dbReference type="EMBL" id="EQD69176.1"/>
    </source>
</evidence>